<proteinExistence type="predicted"/>
<sequence>MPELGELYEQTKEKVDQLTEEVKRLSGPEREEALRKLKLVKTERRSIWDDIGNAIKQACPWNLFKRCGSNSDCGCKYLRCIRRNFFFFTTSSCGYI</sequence>
<reference evidence="1" key="1">
    <citation type="submission" date="2022-11" db="EMBL/GenBank/DDBJ databases">
        <title>Centuries of genome instability and evolution in soft-shell clam transmissible cancer (bioRxiv).</title>
        <authorList>
            <person name="Hart S.F.M."/>
            <person name="Yonemitsu M.A."/>
            <person name="Giersch R.M."/>
            <person name="Beal B.F."/>
            <person name="Arriagada G."/>
            <person name="Davis B.W."/>
            <person name="Ostrander E.A."/>
            <person name="Goff S.P."/>
            <person name="Metzger M.J."/>
        </authorList>
    </citation>
    <scope>NUCLEOTIDE SEQUENCE</scope>
    <source>
        <strain evidence="1">MELC-2E11</strain>
        <tissue evidence="1">Siphon/mantle</tissue>
    </source>
</reference>
<evidence type="ECO:0000313" key="1">
    <source>
        <dbReference type="EMBL" id="WAR29714.1"/>
    </source>
</evidence>
<dbReference type="Proteomes" id="UP001164746">
    <property type="component" value="Chromosome 16"/>
</dbReference>
<gene>
    <name evidence="1" type="ORF">MAR_003282</name>
</gene>
<dbReference type="EMBL" id="CP111027">
    <property type="protein sequence ID" value="WAR29714.1"/>
    <property type="molecule type" value="Genomic_DNA"/>
</dbReference>
<name>A0ABY7G849_MYAAR</name>
<evidence type="ECO:0000313" key="2">
    <source>
        <dbReference type="Proteomes" id="UP001164746"/>
    </source>
</evidence>
<accession>A0ABY7G849</accession>
<keyword evidence="2" id="KW-1185">Reference proteome</keyword>
<protein>
    <submittedName>
        <fullName evidence="1">Uncharacterized protein</fullName>
    </submittedName>
</protein>
<organism evidence="1 2">
    <name type="scientific">Mya arenaria</name>
    <name type="common">Soft-shell clam</name>
    <dbReference type="NCBI Taxonomy" id="6604"/>
    <lineage>
        <taxon>Eukaryota</taxon>
        <taxon>Metazoa</taxon>
        <taxon>Spiralia</taxon>
        <taxon>Lophotrochozoa</taxon>
        <taxon>Mollusca</taxon>
        <taxon>Bivalvia</taxon>
        <taxon>Autobranchia</taxon>
        <taxon>Heteroconchia</taxon>
        <taxon>Euheterodonta</taxon>
        <taxon>Imparidentia</taxon>
        <taxon>Neoheterodontei</taxon>
        <taxon>Myida</taxon>
        <taxon>Myoidea</taxon>
        <taxon>Myidae</taxon>
        <taxon>Mya</taxon>
    </lineage>
</organism>